<comment type="caution">
    <text evidence="2">The sequence shown here is derived from an EMBL/GenBank/DDBJ whole genome shotgun (WGS) entry which is preliminary data.</text>
</comment>
<dbReference type="Proteomes" id="UP001162131">
    <property type="component" value="Unassembled WGS sequence"/>
</dbReference>
<accession>A0AAU9JKM3</accession>
<protein>
    <recommendedName>
        <fullName evidence="1">Ubiquitin-like domain-containing protein</fullName>
    </recommendedName>
</protein>
<dbReference type="Gene3D" id="3.10.20.90">
    <property type="entry name" value="Phosphatidylinositol 3-kinase Catalytic Subunit, Chain A, domain 1"/>
    <property type="match status" value="1"/>
</dbReference>
<dbReference type="InterPro" id="IPR050158">
    <property type="entry name" value="Ubiquitin_ubiquitin-like"/>
</dbReference>
<sequence>MQVFVYILVGKRITLNVDPLDMADRLKALFEESQGVPADQQRILLAGRVVESGKSLASYNIMDHMVIRCILANKNWRQQ</sequence>
<dbReference type="PANTHER" id="PTHR10666">
    <property type="entry name" value="UBIQUITIN"/>
    <property type="match status" value="1"/>
</dbReference>
<proteinExistence type="predicted"/>
<evidence type="ECO:0000259" key="1">
    <source>
        <dbReference type="PROSITE" id="PS50053"/>
    </source>
</evidence>
<gene>
    <name evidence="2" type="ORF">BSTOLATCC_MIC35071</name>
</gene>
<dbReference type="SMART" id="SM00213">
    <property type="entry name" value="UBQ"/>
    <property type="match status" value="1"/>
</dbReference>
<dbReference type="InterPro" id="IPR000626">
    <property type="entry name" value="Ubiquitin-like_dom"/>
</dbReference>
<evidence type="ECO:0000313" key="3">
    <source>
        <dbReference type="Proteomes" id="UP001162131"/>
    </source>
</evidence>
<dbReference type="Pfam" id="PF00240">
    <property type="entry name" value="ubiquitin"/>
    <property type="match status" value="1"/>
</dbReference>
<feature type="domain" description="Ubiquitin-like" evidence="1">
    <location>
        <begin position="1"/>
        <end position="67"/>
    </location>
</feature>
<dbReference type="PRINTS" id="PR00348">
    <property type="entry name" value="UBIQUITIN"/>
</dbReference>
<keyword evidence="3" id="KW-1185">Reference proteome</keyword>
<dbReference type="InterPro" id="IPR019956">
    <property type="entry name" value="Ubiquitin_dom"/>
</dbReference>
<reference evidence="2" key="1">
    <citation type="submission" date="2021-09" db="EMBL/GenBank/DDBJ databases">
        <authorList>
            <consortium name="AG Swart"/>
            <person name="Singh M."/>
            <person name="Singh A."/>
            <person name="Seah K."/>
            <person name="Emmerich C."/>
        </authorList>
    </citation>
    <scope>NUCLEOTIDE SEQUENCE</scope>
    <source>
        <strain evidence="2">ATCC30299</strain>
    </source>
</reference>
<dbReference type="AlphaFoldDB" id="A0AAU9JKM3"/>
<name>A0AAU9JKM3_9CILI</name>
<dbReference type="EMBL" id="CAJZBQ010000035">
    <property type="protein sequence ID" value="CAG9324050.1"/>
    <property type="molecule type" value="Genomic_DNA"/>
</dbReference>
<dbReference type="InterPro" id="IPR029071">
    <property type="entry name" value="Ubiquitin-like_domsf"/>
</dbReference>
<organism evidence="2 3">
    <name type="scientific">Blepharisma stoltei</name>
    <dbReference type="NCBI Taxonomy" id="1481888"/>
    <lineage>
        <taxon>Eukaryota</taxon>
        <taxon>Sar</taxon>
        <taxon>Alveolata</taxon>
        <taxon>Ciliophora</taxon>
        <taxon>Postciliodesmatophora</taxon>
        <taxon>Heterotrichea</taxon>
        <taxon>Heterotrichida</taxon>
        <taxon>Blepharismidae</taxon>
        <taxon>Blepharisma</taxon>
    </lineage>
</organism>
<dbReference type="PROSITE" id="PS50053">
    <property type="entry name" value="UBIQUITIN_2"/>
    <property type="match status" value="1"/>
</dbReference>
<evidence type="ECO:0000313" key="2">
    <source>
        <dbReference type="EMBL" id="CAG9324050.1"/>
    </source>
</evidence>
<dbReference type="SUPFAM" id="SSF54236">
    <property type="entry name" value="Ubiquitin-like"/>
    <property type="match status" value="1"/>
</dbReference>